<keyword evidence="1" id="KW-0472">Membrane</keyword>
<feature type="transmembrane region" description="Helical" evidence="1">
    <location>
        <begin position="58"/>
        <end position="80"/>
    </location>
</feature>
<dbReference type="PANTHER" id="PTHR37464">
    <property type="entry name" value="BLL2463 PROTEIN"/>
    <property type="match status" value="1"/>
</dbReference>
<gene>
    <name evidence="3" type="ORF">HY730_08515</name>
</gene>
<dbReference type="Proteomes" id="UP000772181">
    <property type="component" value="Unassembled WGS sequence"/>
</dbReference>
<dbReference type="SMART" id="SM00327">
    <property type="entry name" value="VWA"/>
    <property type="match status" value="1"/>
</dbReference>
<dbReference type="SUPFAM" id="SSF53300">
    <property type="entry name" value="vWA-like"/>
    <property type="match status" value="1"/>
</dbReference>
<dbReference type="Pfam" id="PF13519">
    <property type="entry name" value="VWA_2"/>
    <property type="match status" value="1"/>
</dbReference>
<dbReference type="InterPro" id="IPR036465">
    <property type="entry name" value="vWFA_dom_sf"/>
</dbReference>
<evidence type="ECO:0000256" key="1">
    <source>
        <dbReference type="SAM" id="Phobius"/>
    </source>
</evidence>
<dbReference type="InterPro" id="IPR024163">
    <property type="entry name" value="Aerotolerance_reg_N"/>
</dbReference>
<keyword evidence="1" id="KW-0812">Transmembrane</keyword>
<feature type="transmembrane region" description="Helical" evidence="1">
    <location>
        <begin position="6"/>
        <end position="26"/>
    </location>
</feature>
<proteinExistence type="predicted"/>
<dbReference type="PANTHER" id="PTHR37464:SF1">
    <property type="entry name" value="BLL2463 PROTEIN"/>
    <property type="match status" value="1"/>
</dbReference>
<dbReference type="InterPro" id="IPR002035">
    <property type="entry name" value="VWF_A"/>
</dbReference>
<dbReference type="CDD" id="cd00198">
    <property type="entry name" value="vWFA"/>
    <property type="match status" value="1"/>
</dbReference>
<feature type="non-terminal residue" evidence="3">
    <location>
        <position position="288"/>
    </location>
</feature>
<accession>A0A933LRJ3</accession>
<dbReference type="NCBIfam" id="TIGR02226">
    <property type="entry name" value="two_anch"/>
    <property type="match status" value="1"/>
</dbReference>
<dbReference type="Gene3D" id="3.40.50.410">
    <property type="entry name" value="von Willebrand factor, type A domain"/>
    <property type="match status" value="1"/>
</dbReference>
<dbReference type="PROSITE" id="PS50234">
    <property type="entry name" value="VWFA"/>
    <property type="match status" value="1"/>
</dbReference>
<reference evidence="3" key="1">
    <citation type="submission" date="2020-07" db="EMBL/GenBank/DDBJ databases">
        <title>Huge and variable diversity of episymbiotic CPR bacteria and DPANN archaea in groundwater ecosystems.</title>
        <authorList>
            <person name="He C.Y."/>
            <person name="Keren R."/>
            <person name="Whittaker M."/>
            <person name="Farag I.F."/>
            <person name="Doudna J."/>
            <person name="Cate J.H.D."/>
            <person name="Banfield J.F."/>
        </authorList>
    </citation>
    <scope>NUCLEOTIDE SEQUENCE</scope>
    <source>
        <strain evidence="3">NC_groundwater_1482_Ag_S-0.65um_47_24</strain>
    </source>
</reference>
<dbReference type="AlphaFoldDB" id="A0A933LRJ3"/>
<dbReference type="InterPro" id="IPR011933">
    <property type="entry name" value="Double_TM_dom"/>
</dbReference>
<evidence type="ECO:0000313" key="4">
    <source>
        <dbReference type="Proteomes" id="UP000772181"/>
    </source>
</evidence>
<name>A0A933LRJ3_UNCTE</name>
<feature type="domain" description="VWFA" evidence="2">
    <location>
        <begin position="95"/>
        <end position="285"/>
    </location>
</feature>
<dbReference type="EMBL" id="JACQWF010000375">
    <property type="protein sequence ID" value="MBI4596402.1"/>
    <property type="molecule type" value="Genomic_DNA"/>
</dbReference>
<keyword evidence="1" id="KW-1133">Transmembrane helix</keyword>
<protein>
    <submittedName>
        <fullName evidence="3">BatA domain-containing protein</fullName>
    </submittedName>
</protein>
<organism evidence="3 4">
    <name type="scientific">Tectimicrobiota bacterium</name>
    <dbReference type="NCBI Taxonomy" id="2528274"/>
    <lineage>
        <taxon>Bacteria</taxon>
        <taxon>Pseudomonadati</taxon>
        <taxon>Nitrospinota/Tectimicrobiota group</taxon>
        <taxon>Candidatus Tectimicrobiota</taxon>
    </lineage>
</organism>
<comment type="caution">
    <text evidence="3">The sequence shown here is derived from an EMBL/GenBank/DDBJ whole genome shotgun (WGS) entry which is preliminary data.</text>
</comment>
<evidence type="ECO:0000259" key="2">
    <source>
        <dbReference type="PROSITE" id="PS50234"/>
    </source>
</evidence>
<evidence type="ECO:0000313" key="3">
    <source>
        <dbReference type="EMBL" id="MBI4596402.1"/>
    </source>
</evidence>
<dbReference type="Pfam" id="PF07584">
    <property type="entry name" value="BatA"/>
    <property type="match status" value="1"/>
</dbReference>
<sequence length="288" mass="31800">MPLSFLNPLALVGVAGTAIPLLIHLIQKKPALPRPFAAMEFILKSHKRAGRRYRIKQILLLILRMTAVALLALTISGPIWRAREVPAFGESLPTHWVLIIDDSFSMGFKDNFEKAKNVAFKILEEVKEKDKIDLLLVSGRAHDNGPKEETTTKQQLQNAIKNLSLTYSPGSIIQALEESQRILADASPELNQRLILITDLTLNSWQGQMKGVAVKAGGPGKLGGKLQLHMRLDIIDVGDPEGQPNHTIKDIKVFFPPGGEKELAILEFKVVNFSNEDVNNLPASLSID</sequence>